<keyword evidence="5" id="KW-1185">Reference proteome</keyword>
<dbReference type="GO" id="GO:0006508">
    <property type="term" value="P:proteolysis"/>
    <property type="evidence" value="ECO:0007669"/>
    <property type="project" value="InterPro"/>
</dbReference>
<dbReference type="InterPro" id="IPR025660">
    <property type="entry name" value="Pept_his_AS"/>
</dbReference>
<evidence type="ECO:0000259" key="2">
    <source>
        <dbReference type="SMART" id="SM00645"/>
    </source>
</evidence>
<gene>
    <name evidence="4" type="ORF">KI387_020894</name>
</gene>
<organism evidence="4 5">
    <name type="scientific">Taxus chinensis</name>
    <name type="common">Chinese yew</name>
    <name type="synonym">Taxus wallichiana var. chinensis</name>
    <dbReference type="NCBI Taxonomy" id="29808"/>
    <lineage>
        <taxon>Eukaryota</taxon>
        <taxon>Viridiplantae</taxon>
        <taxon>Streptophyta</taxon>
        <taxon>Embryophyta</taxon>
        <taxon>Tracheophyta</taxon>
        <taxon>Spermatophyta</taxon>
        <taxon>Pinopsida</taxon>
        <taxon>Pinidae</taxon>
        <taxon>Conifers II</taxon>
        <taxon>Cupressales</taxon>
        <taxon>Taxaceae</taxon>
        <taxon>Taxus</taxon>
    </lineage>
</organism>
<evidence type="ECO:0000259" key="3">
    <source>
        <dbReference type="SMART" id="SM00848"/>
    </source>
</evidence>
<dbReference type="Pfam" id="PF08246">
    <property type="entry name" value="Inhibitor_I29"/>
    <property type="match status" value="1"/>
</dbReference>
<dbReference type="PANTHER" id="PTHR12411">
    <property type="entry name" value="CYSTEINE PROTEASE FAMILY C1-RELATED"/>
    <property type="match status" value="1"/>
</dbReference>
<dbReference type="PROSITE" id="PS00639">
    <property type="entry name" value="THIOL_PROTEASE_HIS"/>
    <property type="match status" value="1"/>
</dbReference>
<dbReference type="OMA" id="PRYNENA"/>
<dbReference type="InterPro" id="IPR000668">
    <property type="entry name" value="Peptidase_C1A_C"/>
</dbReference>
<dbReference type="SMART" id="SM00848">
    <property type="entry name" value="Inhibitor_I29"/>
    <property type="match status" value="1"/>
</dbReference>
<reference evidence="4 5" key="1">
    <citation type="journal article" date="2021" name="Nat. Plants">
        <title>The Taxus genome provides insights into paclitaxel biosynthesis.</title>
        <authorList>
            <person name="Xiong X."/>
            <person name="Gou J."/>
            <person name="Liao Q."/>
            <person name="Li Y."/>
            <person name="Zhou Q."/>
            <person name="Bi G."/>
            <person name="Li C."/>
            <person name="Du R."/>
            <person name="Wang X."/>
            <person name="Sun T."/>
            <person name="Guo L."/>
            <person name="Liang H."/>
            <person name="Lu P."/>
            <person name="Wu Y."/>
            <person name="Zhang Z."/>
            <person name="Ro D.K."/>
            <person name="Shang Y."/>
            <person name="Huang S."/>
            <person name="Yan J."/>
        </authorList>
    </citation>
    <scope>NUCLEOTIDE SEQUENCE [LARGE SCALE GENOMIC DNA]</scope>
    <source>
        <strain evidence="4">Ta-2019</strain>
    </source>
</reference>
<dbReference type="EMBL" id="JAHRHJ020000004">
    <property type="protein sequence ID" value="KAH9319125.1"/>
    <property type="molecule type" value="Genomic_DNA"/>
</dbReference>
<dbReference type="InterPro" id="IPR013128">
    <property type="entry name" value="Peptidase_C1A"/>
</dbReference>
<proteinExistence type="inferred from homology"/>
<dbReference type="SUPFAM" id="SSF54001">
    <property type="entry name" value="Cysteine proteinases"/>
    <property type="match status" value="1"/>
</dbReference>
<evidence type="ECO:0000313" key="4">
    <source>
        <dbReference type="EMBL" id="KAH9319125.1"/>
    </source>
</evidence>
<name>A0AA38GCL0_TAXCH</name>
<comment type="similarity">
    <text evidence="1">Belongs to the peptidase C1 family.</text>
</comment>
<dbReference type="InterPro" id="IPR038765">
    <property type="entry name" value="Papain-like_cys_pep_sf"/>
</dbReference>
<dbReference type="CDD" id="cd02248">
    <property type="entry name" value="Peptidase_C1A"/>
    <property type="match status" value="1"/>
</dbReference>
<feature type="domain" description="Peptidase C1A papain C-terminal" evidence="2">
    <location>
        <begin position="80"/>
        <end position="286"/>
    </location>
</feature>
<dbReference type="Pfam" id="PF00112">
    <property type="entry name" value="Peptidase_C1"/>
    <property type="match status" value="1"/>
</dbReference>
<dbReference type="SMART" id="SM00645">
    <property type="entry name" value="Pept_C1"/>
    <property type="match status" value="1"/>
</dbReference>
<evidence type="ECO:0000256" key="1">
    <source>
        <dbReference type="ARBA" id="ARBA00008455"/>
    </source>
</evidence>
<feature type="non-terminal residue" evidence="4">
    <location>
        <position position="1"/>
    </location>
</feature>
<dbReference type="GO" id="GO:0008234">
    <property type="term" value="F:cysteine-type peptidase activity"/>
    <property type="evidence" value="ECO:0007669"/>
    <property type="project" value="InterPro"/>
</dbReference>
<dbReference type="AlphaFoldDB" id="A0AA38GCL0"/>
<evidence type="ECO:0008006" key="6">
    <source>
        <dbReference type="Google" id="ProtNLM"/>
    </source>
</evidence>
<dbReference type="Gene3D" id="3.90.70.10">
    <property type="entry name" value="Cysteine proteinases"/>
    <property type="match status" value="1"/>
</dbReference>
<accession>A0AA38GCL0</accession>
<comment type="caution">
    <text evidence="4">The sequence shown here is derived from an EMBL/GenBank/DDBJ whole genome shotgun (WGS) entry which is preliminary data.</text>
</comment>
<sequence>GRFEQWVSEHGKTYNNYHEKQNRLDIFNERNKQYLSYVLGLKEFSDLSHEEFKNMSVGRITPGPKNTSIRYTYPQVDENLPSSVDWRKQRAVTPVKMQGQGCGDCWAFSTVASVEAINKIVTGKLISLSEQQLDACVKENHGCSAGTEGAGFNYIISNDGIATEADYPYTGGRGVCNKTLERKHAVTINGYINVPSRDEKSMKTFVAQQPVSADIDASGRDWSAYKSGIFSGKCGTRVNHGVTIIGYGSEHGMDYWIVKVSWGRKWGEGGCVEMWKIELDSVGLPYM</sequence>
<dbReference type="PRINTS" id="PR00705">
    <property type="entry name" value="PAPAIN"/>
</dbReference>
<protein>
    <recommendedName>
        <fullName evidence="6">Cysteine proteinase</fullName>
    </recommendedName>
</protein>
<feature type="domain" description="Cathepsin propeptide inhibitor" evidence="3">
    <location>
        <begin position="3"/>
        <end position="52"/>
    </location>
</feature>
<evidence type="ECO:0000313" key="5">
    <source>
        <dbReference type="Proteomes" id="UP000824469"/>
    </source>
</evidence>
<dbReference type="InterPro" id="IPR039417">
    <property type="entry name" value="Peptidase_C1A_papain-like"/>
</dbReference>
<dbReference type="Proteomes" id="UP000824469">
    <property type="component" value="Unassembled WGS sequence"/>
</dbReference>
<dbReference type="InterPro" id="IPR013201">
    <property type="entry name" value="Prot_inhib_I29"/>
</dbReference>